<dbReference type="RefSeq" id="WP_176442385.1">
    <property type="nucleotide sequence ID" value="NZ_FZOT01000004.1"/>
</dbReference>
<dbReference type="EMBL" id="FZOT01000004">
    <property type="protein sequence ID" value="SNS60096.1"/>
    <property type="molecule type" value="Genomic_DNA"/>
</dbReference>
<dbReference type="InterPro" id="IPR002638">
    <property type="entry name" value="Quinolinate_PRibosylTrfase_C"/>
</dbReference>
<dbReference type="Pfam" id="PF02749">
    <property type="entry name" value="QRPTase_N"/>
    <property type="match status" value="1"/>
</dbReference>
<evidence type="ECO:0000256" key="9">
    <source>
        <dbReference type="ARBA" id="ARBA00033102"/>
    </source>
</evidence>
<dbReference type="InterPro" id="IPR036068">
    <property type="entry name" value="Nicotinate_pribotase-like_C"/>
</dbReference>
<dbReference type="NCBIfam" id="TIGR00078">
    <property type="entry name" value="nadC"/>
    <property type="match status" value="1"/>
</dbReference>
<dbReference type="InterPro" id="IPR013785">
    <property type="entry name" value="Aldolase_TIM"/>
</dbReference>
<keyword evidence="8 12" id="KW-0808">Transferase</keyword>
<accession>A0A239FSQ3</accession>
<evidence type="ECO:0000256" key="8">
    <source>
        <dbReference type="ARBA" id="ARBA00022679"/>
    </source>
</evidence>
<name>A0A239FSQ3_9BURK</name>
<dbReference type="EC" id="2.4.2.19" evidence="5"/>
<keyword evidence="6" id="KW-0662">Pyridine nucleotide biosynthesis</keyword>
<feature type="domain" description="Quinolinate phosphoribosyl transferase N-terminal" evidence="14">
    <location>
        <begin position="27"/>
        <end position="111"/>
    </location>
</feature>
<dbReference type="PANTHER" id="PTHR32179:SF3">
    <property type="entry name" value="NICOTINATE-NUCLEOTIDE PYROPHOSPHORYLASE [CARBOXYLATING]"/>
    <property type="match status" value="1"/>
</dbReference>
<evidence type="ECO:0000256" key="12">
    <source>
        <dbReference type="PIRNR" id="PIRNR006250"/>
    </source>
</evidence>
<dbReference type="Gene3D" id="3.90.1170.20">
    <property type="entry name" value="Quinolinate phosphoribosyl transferase, N-terminal domain"/>
    <property type="match status" value="1"/>
</dbReference>
<feature type="domain" description="Quinolinate phosphoribosyl transferase C-terminal" evidence="13">
    <location>
        <begin position="114"/>
        <end position="278"/>
    </location>
</feature>
<evidence type="ECO:0000256" key="2">
    <source>
        <dbReference type="ARBA" id="ARBA00004893"/>
    </source>
</evidence>
<dbReference type="GO" id="GO:0005737">
    <property type="term" value="C:cytoplasm"/>
    <property type="evidence" value="ECO:0007669"/>
    <property type="project" value="TreeGrafter"/>
</dbReference>
<dbReference type="AlphaFoldDB" id="A0A239FSQ3"/>
<dbReference type="PIRSF" id="PIRSF006250">
    <property type="entry name" value="NadC_ModD"/>
    <property type="match status" value="1"/>
</dbReference>
<dbReference type="GO" id="GO:0004514">
    <property type="term" value="F:nicotinate-nucleotide diphosphorylase (carboxylating) activity"/>
    <property type="evidence" value="ECO:0007669"/>
    <property type="project" value="UniProtKB-EC"/>
</dbReference>
<dbReference type="Proteomes" id="UP000198284">
    <property type="component" value="Unassembled WGS sequence"/>
</dbReference>
<comment type="pathway">
    <text evidence="2">Cofactor biosynthesis; NAD(+) biosynthesis; nicotinate D-ribonucleotide from quinolinate: step 1/1.</text>
</comment>
<dbReference type="InterPro" id="IPR022412">
    <property type="entry name" value="Quinolinate_PRibosylTrfase_N"/>
</dbReference>
<keyword evidence="7 12" id="KW-0328">Glycosyltransferase</keyword>
<keyword evidence="16" id="KW-1185">Reference proteome</keyword>
<reference evidence="15 16" key="1">
    <citation type="submission" date="2017-06" db="EMBL/GenBank/DDBJ databases">
        <authorList>
            <person name="Kim H.J."/>
            <person name="Triplett B.A."/>
        </authorList>
    </citation>
    <scope>NUCLEOTIDE SEQUENCE [LARGE SCALE GENOMIC DNA]</scope>
    <source>
        <strain evidence="15 16">U15</strain>
    </source>
</reference>
<dbReference type="CDD" id="cd01572">
    <property type="entry name" value="QPRTase"/>
    <property type="match status" value="1"/>
</dbReference>
<dbReference type="InterPro" id="IPR037128">
    <property type="entry name" value="Quinolinate_PRibosylTase_N_sf"/>
</dbReference>
<evidence type="ECO:0000256" key="1">
    <source>
        <dbReference type="ARBA" id="ARBA00003237"/>
    </source>
</evidence>
<proteinExistence type="inferred from homology"/>
<comment type="catalytic activity">
    <reaction evidence="10">
        <text>nicotinate beta-D-ribonucleotide + CO2 + diphosphate = quinolinate + 5-phospho-alpha-D-ribose 1-diphosphate + 2 H(+)</text>
        <dbReference type="Rhea" id="RHEA:12733"/>
        <dbReference type="ChEBI" id="CHEBI:15378"/>
        <dbReference type="ChEBI" id="CHEBI:16526"/>
        <dbReference type="ChEBI" id="CHEBI:29959"/>
        <dbReference type="ChEBI" id="CHEBI:33019"/>
        <dbReference type="ChEBI" id="CHEBI:57502"/>
        <dbReference type="ChEBI" id="CHEBI:58017"/>
        <dbReference type="EC" id="2.4.2.19"/>
    </reaction>
</comment>
<dbReference type="InterPro" id="IPR027277">
    <property type="entry name" value="NadC/ModD"/>
</dbReference>
<dbReference type="PANTHER" id="PTHR32179">
    <property type="entry name" value="NICOTINATE-NUCLEOTIDE PYROPHOSPHORYLASE [CARBOXYLATING]"/>
    <property type="match status" value="1"/>
</dbReference>
<evidence type="ECO:0000256" key="3">
    <source>
        <dbReference type="ARBA" id="ARBA00009400"/>
    </source>
</evidence>
<evidence type="ECO:0000256" key="11">
    <source>
        <dbReference type="ARBA" id="ARBA00069173"/>
    </source>
</evidence>
<dbReference type="GO" id="GO:0034213">
    <property type="term" value="P:quinolinate catabolic process"/>
    <property type="evidence" value="ECO:0007669"/>
    <property type="project" value="TreeGrafter"/>
</dbReference>
<organism evidence="15 16">
    <name type="scientific">Noviherbaspirillum humi</name>
    <dbReference type="NCBI Taxonomy" id="1688639"/>
    <lineage>
        <taxon>Bacteria</taxon>
        <taxon>Pseudomonadati</taxon>
        <taxon>Pseudomonadota</taxon>
        <taxon>Betaproteobacteria</taxon>
        <taxon>Burkholderiales</taxon>
        <taxon>Oxalobacteraceae</taxon>
        <taxon>Noviherbaspirillum</taxon>
    </lineage>
</organism>
<evidence type="ECO:0000259" key="13">
    <source>
        <dbReference type="Pfam" id="PF01729"/>
    </source>
</evidence>
<dbReference type="UniPathway" id="UPA00253">
    <property type="reaction ID" value="UER00331"/>
</dbReference>
<dbReference type="FunFam" id="3.90.1170.20:FF:000001">
    <property type="entry name" value="Nicotinate-nucleotide diphosphorylase (Carboxylating)"/>
    <property type="match status" value="1"/>
</dbReference>
<dbReference type="FunFam" id="3.20.20.70:FF:000030">
    <property type="entry name" value="Nicotinate-nucleotide pyrophosphorylase, carboxylating"/>
    <property type="match status" value="1"/>
</dbReference>
<comment type="function">
    <text evidence="1">Involved in the catabolism of quinolinic acid (QA).</text>
</comment>
<evidence type="ECO:0000256" key="10">
    <source>
        <dbReference type="ARBA" id="ARBA00047445"/>
    </source>
</evidence>
<comment type="subunit">
    <text evidence="4">Hexamer formed by 3 homodimers.</text>
</comment>
<dbReference type="Gene3D" id="3.20.20.70">
    <property type="entry name" value="Aldolase class I"/>
    <property type="match status" value="1"/>
</dbReference>
<evidence type="ECO:0000259" key="14">
    <source>
        <dbReference type="Pfam" id="PF02749"/>
    </source>
</evidence>
<evidence type="ECO:0000256" key="4">
    <source>
        <dbReference type="ARBA" id="ARBA00011218"/>
    </source>
</evidence>
<evidence type="ECO:0000256" key="6">
    <source>
        <dbReference type="ARBA" id="ARBA00022642"/>
    </source>
</evidence>
<dbReference type="Pfam" id="PF01729">
    <property type="entry name" value="QRPTase_C"/>
    <property type="match status" value="1"/>
</dbReference>
<evidence type="ECO:0000256" key="7">
    <source>
        <dbReference type="ARBA" id="ARBA00022676"/>
    </source>
</evidence>
<evidence type="ECO:0000313" key="15">
    <source>
        <dbReference type="EMBL" id="SNS60096.1"/>
    </source>
</evidence>
<dbReference type="SUPFAM" id="SSF54675">
    <property type="entry name" value="Nicotinate/Quinolinate PRTase N-terminal domain-like"/>
    <property type="match status" value="1"/>
</dbReference>
<dbReference type="SUPFAM" id="SSF51690">
    <property type="entry name" value="Nicotinate/Quinolinate PRTase C-terminal domain-like"/>
    <property type="match status" value="1"/>
</dbReference>
<protein>
    <recommendedName>
        <fullName evidence="11">Probable nicotinate-nucleotide pyrophosphorylase [carboxylating]</fullName>
        <ecNumber evidence="5">2.4.2.19</ecNumber>
    </recommendedName>
    <alternativeName>
        <fullName evidence="9">Quinolinate phosphoribosyltransferase [decarboxylating]</fullName>
    </alternativeName>
</protein>
<sequence length="281" mass="30492">MEFPINLAAEVEHNVLAALAEDIGSGDLTALLTPANKPARATVIAREEGILCGTAWFDACFRRLDPSSRIRWNTTDSQRFQANQVLCEIESDSRAMLTAERSALNFLQLLSSTASATRRYVDAVAGTRAQIVDTRKTLPSLRLAQKYAVRCGGGGNHRIGLYDGILIKENHILAAGSIAAAMERARAIAREDVFIQLEVENLDELQQGLDAGATMILLDNMTLDQMRDAVRLTNGRAKLEASGGVRLDTVRGIAETGVDRISVGSLTKDTRAIDLSMRHTG</sequence>
<evidence type="ECO:0000256" key="5">
    <source>
        <dbReference type="ARBA" id="ARBA00011944"/>
    </source>
</evidence>
<dbReference type="InterPro" id="IPR004393">
    <property type="entry name" value="NadC"/>
</dbReference>
<gene>
    <name evidence="15" type="ORF">SAMN06265795_10487</name>
</gene>
<evidence type="ECO:0000313" key="16">
    <source>
        <dbReference type="Proteomes" id="UP000198284"/>
    </source>
</evidence>
<dbReference type="GO" id="GO:0009435">
    <property type="term" value="P:NAD+ biosynthetic process"/>
    <property type="evidence" value="ECO:0007669"/>
    <property type="project" value="UniProtKB-UniPathway"/>
</dbReference>
<comment type="similarity">
    <text evidence="3 12">Belongs to the NadC/ModD family.</text>
</comment>